<dbReference type="AlphaFoldDB" id="A0A814UVA6"/>
<dbReference type="SUPFAM" id="SSF52129">
    <property type="entry name" value="Caspase-like"/>
    <property type="match status" value="1"/>
</dbReference>
<dbReference type="SMART" id="SM00115">
    <property type="entry name" value="CASc"/>
    <property type="match status" value="1"/>
</dbReference>
<proteinExistence type="inferred from homology"/>
<dbReference type="GO" id="GO:0006508">
    <property type="term" value="P:proteolysis"/>
    <property type="evidence" value="ECO:0007669"/>
    <property type="project" value="InterPro"/>
</dbReference>
<dbReference type="Proteomes" id="UP000681722">
    <property type="component" value="Unassembled WGS sequence"/>
</dbReference>
<dbReference type="PANTHER" id="PTHR10454:SF210">
    <property type="entry name" value="CASPASE-2"/>
    <property type="match status" value="1"/>
</dbReference>
<dbReference type="InterPro" id="IPR015917">
    <property type="entry name" value="Pept_C14A"/>
</dbReference>
<dbReference type="Gene3D" id="3.40.50.1460">
    <property type="match status" value="1"/>
</dbReference>
<evidence type="ECO:0000313" key="3">
    <source>
        <dbReference type="EMBL" id="CAF1177111.1"/>
    </source>
</evidence>
<dbReference type="GO" id="GO:0043525">
    <property type="term" value="P:positive regulation of neuron apoptotic process"/>
    <property type="evidence" value="ECO:0007669"/>
    <property type="project" value="TreeGrafter"/>
</dbReference>
<keyword evidence="5" id="KW-1185">Reference proteome</keyword>
<comment type="similarity">
    <text evidence="1">Belongs to the peptidase C14A family.</text>
</comment>
<accession>A0A814UVA6</accession>
<dbReference type="EMBL" id="CAJNOQ010007732">
    <property type="protein sequence ID" value="CAF1177111.1"/>
    <property type="molecule type" value="Genomic_DNA"/>
</dbReference>
<dbReference type="OrthoDB" id="6116485at2759"/>
<evidence type="ECO:0000313" key="5">
    <source>
        <dbReference type="Proteomes" id="UP000663829"/>
    </source>
</evidence>
<dbReference type="InterPro" id="IPR001309">
    <property type="entry name" value="Pept_C14_p20"/>
</dbReference>
<sequence length="186" mass="21058">MSHSQLRQRLRVPPESELETVSHSVAYEQNGKKYLQWSLIPLKQYNFSVQADIKLDGIYLQETLLDLGFKVQIYEDLTAVQIVTCLEDALTTDHSNSDCLVIILLSCGNDKELVYASDHAMSIGFLTSQFKLASTTLSGKPKIFILPILRSQHLTELMNKQIAFVDDNETPIVDDFLMVYSTLRGE</sequence>
<comment type="caution">
    <text evidence="3">The sequence shown here is derived from an EMBL/GenBank/DDBJ whole genome shotgun (WGS) entry which is preliminary data.</text>
</comment>
<dbReference type="PROSITE" id="PS50208">
    <property type="entry name" value="CASPASE_P20"/>
    <property type="match status" value="1"/>
</dbReference>
<name>A0A814UVA6_9BILA</name>
<gene>
    <name evidence="3" type="ORF">GPM918_LOCUS22500</name>
    <name evidence="4" type="ORF">SRO942_LOCUS22499</name>
</gene>
<organism evidence="3 5">
    <name type="scientific">Didymodactylos carnosus</name>
    <dbReference type="NCBI Taxonomy" id="1234261"/>
    <lineage>
        <taxon>Eukaryota</taxon>
        <taxon>Metazoa</taxon>
        <taxon>Spiralia</taxon>
        <taxon>Gnathifera</taxon>
        <taxon>Rotifera</taxon>
        <taxon>Eurotatoria</taxon>
        <taxon>Bdelloidea</taxon>
        <taxon>Philodinida</taxon>
        <taxon>Philodinidae</taxon>
        <taxon>Didymodactylos</taxon>
    </lineage>
</organism>
<dbReference type="PRINTS" id="PR00376">
    <property type="entry name" value="IL1BCENZYME"/>
</dbReference>
<dbReference type="InterPro" id="IPR002398">
    <property type="entry name" value="Pept_C14"/>
</dbReference>
<dbReference type="PANTHER" id="PTHR10454">
    <property type="entry name" value="CASPASE"/>
    <property type="match status" value="1"/>
</dbReference>
<feature type="domain" description="Caspase family p20" evidence="2">
    <location>
        <begin position="56"/>
        <end position="153"/>
    </location>
</feature>
<dbReference type="Pfam" id="PF00656">
    <property type="entry name" value="Peptidase_C14"/>
    <property type="match status" value="1"/>
</dbReference>
<evidence type="ECO:0000259" key="2">
    <source>
        <dbReference type="PROSITE" id="PS50208"/>
    </source>
</evidence>
<dbReference type="Proteomes" id="UP000663829">
    <property type="component" value="Unassembled WGS sequence"/>
</dbReference>
<reference evidence="3" key="1">
    <citation type="submission" date="2021-02" db="EMBL/GenBank/DDBJ databases">
        <authorList>
            <person name="Nowell W R."/>
        </authorList>
    </citation>
    <scope>NUCLEOTIDE SEQUENCE</scope>
</reference>
<protein>
    <recommendedName>
        <fullName evidence="2">Caspase family p20 domain-containing protein</fullName>
    </recommendedName>
</protein>
<dbReference type="GO" id="GO:0006915">
    <property type="term" value="P:apoptotic process"/>
    <property type="evidence" value="ECO:0007669"/>
    <property type="project" value="TreeGrafter"/>
</dbReference>
<dbReference type="EMBL" id="CAJOBC010007733">
    <property type="protein sequence ID" value="CAF3941206.1"/>
    <property type="molecule type" value="Genomic_DNA"/>
</dbReference>
<dbReference type="InterPro" id="IPR011600">
    <property type="entry name" value="Pept_C14_caspase"/>
</dbReference>
<dbReference type="GO" id="GO:0004197">
    <property type="term" value="F:cysteine-type endopeptidase activity"/>
    <property type="evidence" value="ECO:0007669"/>
    <property type="project" value="InterPro"/>
</dbReference>
<evidence type="ECO:0000256" key="1">
    <source>
        <dbReference type="ARBA" id="ARBA00010134"/>
    </source>
</evidence>
<evidence type="ECO:0000313" key="4">
    <source>
        <dbReference type="EMBL" id="CAF3941206.1"/>
    </source>
</evidence>
<dbReference type="InterPro" id="IPR029030">
    <property type="entry name" value="Caspase-like_dom_sf"/>
</dbReference>
<dbReference type="GO" id="GO:0005737">
    <property type="term" value="C:cytoplasm"/>
    <property type="evidence" value="ECO:0007669"/>
    <property type="project" value="TreeGrafter"/>
</dbReference>